<keyword evidence="6 10" id="KW-0812">Transmembrane</keyword>
<keyword evidence="9" id="KW-0046">Antibiotic resistance</keyword>
<dbReference type="GO" id="GO:0005886">
    <property type="term" value="C:plasma membrane"/>
    <property type="evidence" value="ECO:0007669"/>
    <property type="project" value="UniProtKB-SubCell"/>
</dbReference>
<comment type="similarity">
    <text evidence="2">Belongs to the multi antimicrobial extrusion (MATE) (TC 2.A.66.1) family. MepA subfamily.</text>
</comment>
<feature type="transmembrane region" description="Helical" evidence="10">
    <location>
        <begin position="137"/>
        <end position="158"/>
    </location>
</feature>
<dbReference type="GO" id="GO:0042910">
    <property type="term" value="F:xenobiotic transmembrane transporter activity"/>
    <property type="evidence" value="ECO:0007669"/>
    <property type="project" value="InterPro"/>
</dbReference>
<feature type="transmembrane region" description="Helical" evidence="10">
    <location>
        <begin position="390"/>
        <end position="412"/>
    </location>
</feature>
<gene>
    <name evidence="11" type="ORF">G4D63_15905</name>
</gene>
<evidence type="ECO:0000256" key="1">
    <source>
        <dbReference type="ARBA" id="ARBA00004651"/>
    </source>
</evidence>
<feature type="transmembrane region" description="Helical" evidence="10">
    <location>
        <begin position="255"/>
        <end position="276"/>
    </location>
</feature>
<evidence type="ECO:0000256" key="6">
    <source>
        <dbReference type="ARBA" id="ARBA00022692"/>
    </source>
</evidence>
<dbReference type="Proteomes" id="UP000481043">
    <property type="component" value="Unassembled WGS sequence"/>
</dbReference>
<keyword evidence="8 10" id="KW-0472">Membrane</keyword>
<comment type="caution">
    <text evidence="11">The sequence shown here is derived from an EMBL/GenBank/DDBJ whole genome shotgun (WGS) entry which is preliminary data.</text>
</comment>
<accession>A0A6M0QAD1</accession>
<dbReference type="NCBIfam" id="TIGR00797">
    <property type="entry name" value="matE"/>
    <property type="match status" value="1"/>
</dbReference>
<dbReference type="CDD" id="cd13143">
    <property type="entry name" value="MATE_MepA_like"/>
    <property type="match status" value="1"/>
</dbReference>
<feature type="transmembrane region" description="Helical" evidence="10">
    <location>
        <begin position="20"/>
        <end position="42"/>
    </location>
</feature>
<feature type="transmembrane region" description="Helical" evidence="10">
    <location>
        <begin position="170"/>
        <end position="191"/>
    </location>
</feature>
<dbReference type="AlphaFoldDB" id="A0A6M0QAD1"/>
<dbReference type="PIRSF" id="PIRSF006603">
    <property type="entry name" value="DinF"/>
    <property type="match status" value="1"/>
</dbReference>
<feature type="transmembrane region" description="Helical" evidence="10">
    <location>
        <begin position="418"/>
        <end position="437"/>
    </location>
</feature>
<feature type="transmembrane region" description="Helical" evidence="10">
    <location>
        <begin position="62"/>
        <end position="83"/>
    </location>
</feature>
<evidence type="ECO:0000313" key="12">
    <source>
        <dbReference type="Proteomes" id="UP000481043"/>
    </source>
</evidence>
<keyword evidence="12" id="KW-1185">Reference proteome</keyword>
<evidence type="ECO:0000256" key="9">
    <source>
        <dbReference type="ARBA" id="ARBA00023251"/>
    </source>
</evidence>
<evidence type="ECO:0000256" key="5">
    <source>
        <dbReference type="ARBA" id="ARBA00022475"/>
    </source>
</evidence>
<evidence type="ECO:0000256" key="10">
    <source>
        <dbReference type="SAM" id="Phobius"/>
    </source>
</evidence>
<evidence type="ECO:0000313" key="11">
    <source>
        <dbReference type="EMBL" id="NEY73217.1"/>
    </source>
</evidence>
<dbReference type="RefSeq" id="WP_163180694.1">
    <property type="nucleotide sequence ID" value="NZ_JAAIWM010000006.1"/>
</dbReference>
<dbReference type="InterPro" id="IPR045070">
    <property type="entry name" value="MATE_MepA-like"/>
</dbReference>
<evidence type="ECO:0000256" key="7">
    <source>
        <dbReference type="ARBA" id="ARBA00022989"/>
    </source>
</evidence>
<dbReference type="GO" id="GO:0015297">
    <property type="term" value="F:antiporter activity"/>
    <property type="evidence" value="ECO:0007669"/>
    <property type="project" value="InterPro"/>
</dbReference>
<feature type="transmembrane region" description="Helical" evidence="10">
    <location>
        <begin position="317"/>
        <end position="338"/>
    </location>
</feature>
<evidence type="ECO:0000256" key="3">
    <source>
        <dbReference type="ARBA" id="ARBA00022106"/>
    </source>
</evidence>
<proteinExistence type="inferred from homology"/>
<keyword evidence="4" id="KW-0813">Transport</keyword>
<reference evidence="11 12" key="1">
    <citation type="submission" date="2020-02" db="EMBL/GenBank/DDBJ databases">
        <title>Bacillus aquiflavi sp. nov., isolated from yellow water of strong flavor Chinese baijiu in Yibin region of China.</title>
        <authorList>
            <person name="Xie J."/>
        </authorList>
    </citation>
    <scope>NUCLEOTIDE SEQUENCE [LARGE SCALE GENOMIC DNA]</scope>
    <source>
        <strain evidence="11 12">SA4</strain>
    </source>
</reference>
<dbReference type="GO" id="GO:0046677">
    <property type="term" value="P:response to antibiotic"/>
    <property type="evidence" value="ECO:0007669"/>
    <property type="project" value="UniProtKB-KW"/>
</dbReference>
<protein>
    <recommendedName>
        <fullName evidence="3">Multidrug export protein MepA</fullName>
    </recommendedName>
</protein>
<feature type="transmembrane region" description="Helical" evidence="10">
    <location>
        <begin position="197"/>
        <end position="216"/>
    </location>
</feature>
<feature type="transmembrane region" description="Helical" evidence="10">
    <location>
        <begin position="95"/>
        <end position="117"/>
    </location>
</feature>
<dbReference type="Pfam" id="PF01554">
    <property type="entry name" value="MatE"/>
    <property type="match status" value="2"/>
</dbReference>
<comment type="subcellular location">
    <subcellularLocation>
        <location evidence="1">Cell membrane</location>
        <topology evidence="1">Multi-pass membrane protein</topology>
    </subcellularLocation>
</comment>
<name>A0A6M0QAD1_9BACI</name>
<keyword evidence="7 10" id="KW-1133">Transmembrane helix</keyword>
<feature type="transmembrane region" description="Helical" evidence="10">
    <location>
        <begin position="358"/>
        <end position="383"/>
    </location>
</feature>
<dbReference type="PANTHER" id="PTHR43823">
    <property type="entry name" value="SPORULATION PROTEIN YKVU"/>
    <property type="match status" value="1"/>
</dbReference>
<dbReference type="InterPro" id="IPR048279">
    <property type="entry name" value="MdtK-like"/>
</dbReference>
<sequence>MKQQSERLGIEPIPKLLVKLSIPAMVGMFVMALYNVVDTIFIARSVGTVGVAATSVAFPVQLIIMAVAGAVGIGGASVISRMLGAQQTEEANKVFGNVVGLVLVVSVIGAFLGISLLEPVLILFGANEAILPYASDYLGIILYGTIFFAFAFTMNNIIRSEGNAKMAMSTMIISAGLNIILTPIFIFGFGWGIKGAASATVISQAVTVVYLVFYFLRGKSSLTFRVKYLRPNFSLIKQILAIGSSAFTRQVSGSIMFIIANHMLIQYGGVIGVAVFGIVHRIIMFTLMPMFGIVQGILPIVGYNFGANQPKRVSETIMLAMKAATALAIVTCIVIMIFPKQILMIFTNDPQAIEMGIVALRIMFSLAILIGVQMVTGGVFQALGKARAALVLSMSRQVLFMIPLLLTLPLLFGVNGVWLAFPVADVLSFALAVWYILRNKEYFIPNKNVVDDHVKQDQVQANS</sequence>
<feature type="transmembrane region" description="Helical" evidence="10">
    <location>
        <begin position="282"/>
        <end position="305"/>
    </location>
</feature>
<evidence type="ECO:0000256" key="8">
    <source>
        <dbReference type="ARBA" id="ARBA00023136"/>
    </source>
</evidence>
<keyword evidence="5" id="KW-1003">Cell membrane</keyword>
<dbReference type="EMBL" id="JAAIWM010000006">
    <property type="protein sequence ID" value="NEY73217.1"/>
    <property type="molecule type" value="Genomic_DNA"/>
</dbReference>
<dbReference type="InterPro" id="IPR002528">
    <property type="entry name" value="MATE_fam"/>
</dbReference>
<dbReference type="PANTHER" id="PTHR43823:SF3">
    <property type="entry name" value="MULTIDRUG EXPORT PROTEIN MEPA"/>
    <property type="match status" value="1"/>
</dbReference>
<organism evidence="11 12">
    <name type="scientific">Bacillus mesophilus</name>
    <dbReference type="NCBI Taxonomy" id="1808955"/>
    <lineage>
        <taxon>Bacteria</taxon>
        <taxon>Bacillati</taxon>
        <taxon>Bacillota</taxon>
        <taxon>Bacilli</taxon>
        <taxon>Bacillales</taxon>
        <taxon>Bacillaceae</taxon>
        <taxon>Bacillus</taxon>
    </lineage>
</organism>
<evidence type="ECO:0000256" key="2">
    <source>
        <dbReference type="ARBA" id="ARBA00008417"/>
    </source>
</evidence>
<dbReference type="InterPro" id="IPR051327">
    <property type="entry name" value="MATE_MepA_subfamily"/>
</dbReference>
<evidence type="ECO:0000256" key="4">
    <source>
        <dbReference type="ARBA" id="ARBA00022448"/>
    </source>
</evidence>